<name>A0A6V8PWQ1_9ACTN</name>
<feature type="non-terminal residue" evidence="1">
    <location>
        <position position="27"/>
    </location>
</feature>
<accession>A0A6V8PWQ1</accession>
<dbReference type="AlphaFoldDB" id="A0A6V8PWQ1"/>
<protein>
    <submittedName>
        <fullName evidence="1">Uncharacterized protein</fullName>
    </submittedName>
</protein>
<reference evidence="1" key="1">
    <citation type="journal article" date="2020" name="Front. Microbiol.">
        <title>Single-cell genomics of novel Actinobacteria with the Wood-Ljungdahl pathway discovered in a serpentinizing system.</title>
        <authorList>
            <person name="Merino N."/>
            <person name="Kawai M."/>
            <person name="Boyd E.S."/>
            <person name="Colman D.R."/>
            <person name="McGlynn S.E."/>
            <person name="Nealson K.H."/>
            <person name="Kurokawa K."/>
            <person name="Hongoh Y."/>
        </authorList>
    </citation>
    <scope>NUCLEOTIDE SEQUENCE [LARGE SCALE GENOMIC DNA]</scope>
    <source>
        <strain evidence="1">S44</strain>
    </source>
</reference>
<dbReference type="Proteomes" id="UP000561271">
    <property type="component" value="Unassembled WGS sequence"/>
</dbReference>
<proteinExistence type="predicted"/>
<evidence type="ECO:0000313" key="1">
    <source>
        <dbReference type="EMBL" id="GFP36573.1"/>
    </source>
</evidence>
<organism evidence="1">
    <name type="scientific">Candidatus Hakubella thermalkaliphila</name>
    <dbReference type="NCBI Taxonomy" id="2754717"/>
    <lineage>
        <taxon>Bacteria</taxon>
        <taxon>Bacillati</taxon>
        <taxon>Actinomycetota</taxon>
        <taxon>Actinomycetota incertae sedis</taxon>
        <taxon>Candidatus Hakubellales</taxon>
        <taxon>Candidatus Hakubellaceae</taxon>
        <taxon>Candidatus Hakubella</taxon>
    </lineage>
</organism>
<dbReference type="EMBL" id="BLSC01000011">
    <property type="protein sequence ID" value="GFP36573.1"/>
    <property type="molecule type" value="Genomic_DNA"/>
</dbReference>
<comment type="caution">
    <text evidence="1">The sequence shown here is derived from an EMBL/GenBank/DDBJ whole genome shotgun (WGS) entry which is preliminary data.</text>
</comment>
<sequence>MRSEKSMVAWIGMGQIMSNEGMTRLVI</sequence>
<gene>
    <name evidence="1" type="ORF">HKBW3S44_00256</name>
</gene>